<dbReference type="SUPFAM" id="SSF49464">
    <property type="entry name" value="Carboxypeptidase regulatory domain-like"/>
    <property type="match status" value="1"/>
</dbReference>
<dbReference type="InterPro" id="IPR023996">
    <property type="entry name" value="TonB-dep_OMP_SusC/RagA"/>
</dbReference>
<dbReference type="EMBL" id="JBHULD010000003">
    <property type="protein sequence ID" value="MFD2553083.1"/>
    <property type="molecule type" value="Genomic_DNA"/>
</dbReference>
<dbReference type="Pfam" id="PF00593">
    <property type="entry name" value="TonB_dep_Rec_b-barrel"/>
    <property type="match status" value="1"/>
</dbReference>
<reference evidence="7" key="1">
    <citation type="journal article" date="2019" name="Int. J. Syst. Evol. Microbiol.">
        <title>The Global Catalogue of Microorganisms (GCM) 10K type strain sequencing project: providing services to taxonomists for standard genome sequencing and annotation.</title>
        <authorList>
            <consortium name="The Broad Institute Genomics Platform"/>
            <consortium name="The Broad Institute Genome Sequencing Center for Infectious Disease"/>
            <person name="Wu L."/>
            <person name="Ma J."/>
        </authorList>
    </citation>
    <scope>NUCLEOTIDE SEQUENCE [LARGE SCALE GENOMIC DNA]</scope>
    <source>
        <strain evidence="7">KCTC 52298</strain>
    </source>
</reference>
<feature type="domain" description="TonB-dependent receptor plug" evidence="5">
    <location>
        <begin position="193"/>
        <end position="300"/>
    </location>
</feature>
<sequence>MKLYALIFLLFSAGVYASTGRAQTVNLKLKKVHLEDVLEEISKQTKLKLFYNQHVLVNTKPVNVYSIDDDVADVLEKALKGQNLRFEIIDNTIVIREDTKTDIDIKGTVRDSLSTLGGVSVFVEKHPKISTRTDANGQYTLRVPEGSTLIFRYMGYADEHIAIDNQKIVDVTLRTQQSKLDEIVVVGYGVQKKANLTGAVDMITSEQLANRPIASVGAGLQGLIPNLNIGISNGRATTNPTFNIRGYTSINGGSPLILVDNIPYTESEVATINPSDIESVSVLKDAAAGAIYGARGGFGVVLITTKSAKSNKLEINFNTNIGYRTIGKLPKTEADPYVVMDLKTQAARPLYNLYPESARAYAKRRSEDPTLPEVILSDNEDSWIYTGSTHWLKEAYKESAPTYIANLSLAKKADNLSYYLSSEYYQQDGLLKFGNDIYRRYNVRGKVDLDVTDWLKISNNTLLTMSQYDAPVYLDEDFFWNIISTNSLSVPKNPDGSWTSAGASVLGPLKDGGRRNFKNNEFLTTFSASAALLKNIWDLKGDMTFRRGTFDQRSFNVPALYKTGPNSAEQQTFANSWAKNDNTTGRYNVFNLYTDYHQQLGKHFLQALLGYNQEYQYTQSLWTRRDGLLSPSLPSIGTAVGSNISNHESINDWAVQGVFIRTAYNYGNRYLVEFNGRYDGSSRFPKGKRWGFFPSASAGWNLSEEQFFRPIKESIQLDMFKIRGSYGSLGNQASVSEYGYIPTMSNKQVDYILGKGKPQAVYAPGAVSDNFSWESIETVNLGVDLSLLKNRLNINFDKYTRYTNNMLISGKELPGIFGTTVPQENAGDLKTKGWELRLGWRDSKDIANSALWYSINLTLADNRAWITRYDNPSKSLGGYFDRYYVGREIGEIWGADITGYFKSDEDVKDHPNQTAMGTDDQSYKFYAGDPIFADRNGDGKVDKGDGTVDNPGDMYVIGNDAARLPYGVDLSAGWKGFDIRAFVQGIGKRDWYPGASNMYFWGVFTNPWTNPTVQNLDYWTPENPDTYFPAIRAYSAEDSYQQLGIPNNRYLQNGAYLRMKNLTVGYTLPQRILQRAHINKLRFFFSAENVFEISHIKVKLDPESIGPGSTAQAAYPFQRTYTFGLSVSF</sequence>
<dbReference type="NCBIfam" id="TIGR04056">
    <property type="entry name" value="OMP_RagA_SusC"/>
    <property type="match status" value="1"/>
</dbReference>
<dbReference type="InterPro" id="IPR012910">
    <property type="entry name" value="Plug_dom"/>
</dbReference>
<keyword evidence="2" id="KW-0798">TonB box</keyword>
<keyword evidence="1 2" id="KW-0472">Membrane</keyword>
<comment type="subcellular location">
    <subcellularLocation>
        <location evidence="1">Cell outer membrane</location>
        <topology evidence="1">Multi-pass membrane protein</topology>
    </subcellularLocation>
</comment>
<keyword evidence="6" id="KW-0675">Receptor</keyword>
<dbReference type="InterPro" id="IPR039426">
    <property type="entry name" value="TonB-dep_rcpt-like"/>
</dbReference>
<dbReference type="Pfam" id="PF07715">
    <property type="entry name" value="Plug"/>
    <property type="match status" value="1"/>
</dbReference>
<feature type="chain" id="PRO_5046637162" evidence="3">
    <location>
        <begin position="18"/>
        <end position="1129"/>
    </location>
</feature>
<feature type="signal peptide" evidence="3">
    <location>
        <begin position="1"/>
        <end position="17"/>
    </location>
</feature>
<comment type="caution">
    <text evidence="6">The sequence shown here is derived from an EMBL/GenBank/DDBJ whole genome shotgun (WGS) entry which is preliminary data.</text>
</comment>
<dbReference type="Gene3D" id="2.170.130.10">
    <property type="entry name" value="TonB-dependent receptor, plug domain"/>
    <property type="match status" value="1"/>
</dbReference>
<name>A0ABW5KXQ2_9SPHI</name>
<keyword evidence="3" id="KW-0732">Signal</keyword>
<dbReference type="InterPro" id="IPR008969">
    <property type="entry name" value="CarboxyPept-like_regulatory"/>
</dbReference>
<evidence type="ECO:0000313" key="6">
    <source>
        <dbReference type="EMBL" id="MFD2553083.1"/>
    </source>
</evidence>
<accession>A0ABW5KXQ2</accession>
<proteinExistence type="inferred from homology"/>
<dbReference type="SUPFAM" id="SSF56935">
    <property type="entry name" value="Porins"/>
    <property type="match status" value="1"/>
</dbReference>
<keyword evidence="1" id="KW-0998">Cell outer membrane</keyword>
<dbReference type="NCBIfam" id="TIGR04057">
    <property type="entry name" value="SusC_RagA_signa"/>
    <property type="match status" value="1"/>
</dbReference>
<keyword evidence="1" id="KW-0813">Transport</keyword>
<dbReference type="InterPro" id="IPR037066">
    <property type="entry name" value="Plug_dom_sf"/>
</dbReference>
<dbReference type="RefSeq" id="WP_210356380.1">
    <property type="nucleotide sequence ID" value="NZ_JAEQMU010000009.1"/>
</dbReference>
<dbReference type="Pfam" id="PF13715">
    <property type="entry name" value="CarbopepD_reg_2"/>
    <property type="match status" value="1"/>
</dbReference>
<feature type="domain" description="TonB-dependent receptor-like beta-barrel" evidence="4">
    <location>
        <begin position="497"/>
        <end position="1089"/>
    </location>
</feature>
<dbReference type="Gene3D" id="2.60.40.1120">
    <property type="entry name" value="Carboxypeptidase-like, regulatory domain"/>
    <property type="match status" value="1"/>
</dbReference>
<evidence type="ECO:0000256" key="3">
    <source>
        <dbReference type="SAM" id="SignalP"/>
    </source>
</evidence>
<organism evidence="6 7">
    <name type="scientific">Sphingobacterium tabacisoli</name>
    <dbReference type="NCBI Taxonomy" id="2044855"/>
    <lineage>
        <taxon>Bacteria</taxon>
        <taxon>Pseudomonadati</taxon>
        <taxon>Bacteroidota</taxon>
        <taxon>Sphingobacteriia</taxon>
        <taxon>Sphingobacteriales</taxon>
        <taxon>Sphingobacteriaceae</taxon>
        <taxon>Sphingobacterium</taxon>
    </lineage>
</organism>
<protein>
    <submittedName>
        <fullName evidence="6">TonB-dependent receptor</fullName>
    </submittedName>
</protein>
<evidence type="ECO:0000256" key="2">
    <source>
        <dbReference type="RuleBase" id="RU003357"/>
    </source>
</evidence>
<keyword evidence="1" id="KW-0812">Transmembrane</keyword>
<evidence type="ECO:0000313" key="7">
    <source>
        <dbReference type="Proteomes" id="UP001597440"/>
    </source>
</evidence>
<dbReference type="InterPro" id="IPR000531">
    <property type="entry name" value="Beta-barrel_TonB"/>
</dbReference>
<dbReference type="InterPro" id="IPR023997">
    <property type="entry name" value="TonB-dep_OMP_SusC/RagA_CS"/>
</dbReference>
<dbReference type="PROSITE" id="PS52016">
    <property type="entry name" value="TONB_DEPENDENT_REC_3"/>
    <property type="match status" value="1"/>
</dbReference>
<evidence type="ECO:0000259" key="4">
    <source>
        <dbReference type="Pfam" id="PF00593"/>
    </source>
</evidence>
<gene>
    <name evidence="6" type="ORF">ACFSQW_01680</name>
</gene>
<keyword evidence="1" id="KW-1134">Transmembrane beta strand</keyword>
<dbReference type="Proteomes" id="UP001597440">
    <property type="component" value="Unassembled WGS sequence"/>
</dbReference>
<evidence type="ECO:0000259" key="5">
    <source>
        <dbReference type="Pfam" id="PF07715"/>
    </source>
</evidence>
<comment type="similarity">
    <text evidence="1 2">Belongs to the TonB-dependent receptor family.</text>
</comment>
<keyword evidence="7" id="KW-1185">Reference proteome</keyword>
<evidence type="ECO:0000256" key="1">
    <source>
        <dbReference type="PROSITE-ProRule" id="PRU01360"/>
    </source>
</evidence>